<feature type="non-terminal residue" evidence="9">
    <location>
        <position position="1"/>
    </location>
</feature>
<gene>
    <name evidence="9" type="ORF">PFISCL1PPCAC_19354</name>
</gene>
<evidence type="ECO:0000313" key="10">
    <source>
        <dbReference type="Proteomes" id="UP001432322"/>
    </source>
</evidence>
<evidence type="ECO:0000256" key="2">
    <source>
        <dbReference type="ARBA" id="ARBA00022723"/>
    </source>
</evidence>
<keyword evidence="3" id="KW-0545">Nucleotide biosynthesis</keyword>
<evidence type="ECO:0000256" key="4">
    <source>
        <dbReference type="ARBA" id="ARBA00022801"/>
    </source>
</evidence>
<sequence length="388" mass="42841">FSSSFVPFLFISIGCSPLPLSTPMLSRALPLLRSSPSLRLSSFSLRRSLHKGVDSTPPIRFTSQGEKSLIFNRLYSSSPSSSFSFLTPSKKLELMQATDVVSLNSRDPRDKDGCIVVSAIDGSTLATGWNQPTRGMEKSIQWNIDPIPKELIVDEEWTKSKYPYMLHAEQSALFEARKAIKGDKVVYTTLFPCFRCAKHIVAGGDVRKVIFLNDRLEDDTYQASREILSKGGVIVERASDIPDNVHLQEALEVAKKSPDTRTKVGSIVVCAETAKIIASGYNAPSKGYSAEDIDWNPSRPRVHNTWIESKLPFIQHSGVMALLEARAKSDGPKVLCFKQAPCHECAITMVAGDDVVKVLYRIPPKGESQKAAMEILKRAGIKVEQLVV</sequence>
<keyword evidence="2" id="KW-0479">Metal-binding</keyword>
<dbReference type="EMBL" id="BTSY01000005">
    <property type="protein sequence ID" value="GMT28057.1"/>
    <property type="molecule type" value="Genomic_DNA"/>
</dbReference>
<protein>
    <recommendedName>
        <fullName evidence="7">dCMP deaminase</fullName>
        <ecNumber evidence="6">3.5.4.12</ecNumber>
    </recommendedName>
    <alternativeName>
        <fullName evidence="7">dCMP deaminase</fullName>
    </alternativeName>
</protein>
<dbReference type="InterPro" id="IPR002125">
    <property type="entry name" value="CMP_dCMP_dom"/>
</dbReference>
<evidence type="ECO:0000256" key="3">
    <source>
        <dbReference type="ARBA" id="ARBA00022727"/>
    </source>
</evidence>
<dbReference type="AlphaFoldDB" id="A0AAV5W8A3"/>
<reference evidence="9" key="1">
    <citation type="submission" date="2023-10" db="EMBL/GenBank/DDBJ databases">
        <title>Genome assembly of Pristionchus species.</title>
        <authorList>
            <person name="Yoshida K."/>
            <person name="Sommer R.J."/>
        </authorList>
    </citation>
    <scope>NUCLEOTIDE SEQUENCE</scope>
    <source>
        <strain evidence="9">RS5133</strain>
    </source>
</reference>
<evidence type="ECO:0000256" key="7">
    <source>
        <dbReference type="ARBA" id="ARBA00041763"/>
    </source>
</evidence>
<dbReference type="Gene3D" id="3.40.140.10">
    <property type="entry name" value="Cytidine Deaminase, domain 2"/>
    <property type="match status" value="2"/>
</dbReference>
<evidence type="ECO:0000313" key="9">
    <source>
        <dbReference type="EMBL" id="GMT28057.1"/>
    </source>
</evidence>
<organism evidence="9 10">
    <name type="scientific">Pristionchus fissidentatus</name>
    <dbReference type="NCBI Taxonomy" id="1538716"/>
    <lineage>
        <taxon>Eukaryota</taxon>
        <taxon>Metazoa</taxon>
        <taxon>Ecdysozoa</taxon>
        <taxon>Nematoda</taxon>
        <taxon>Chromadorea</taxon>
        <taxon>Rhabditida</taxon>
        <taxon>Rhabditina</taxon>
        <taxon>Diplogasteromorpha</taxon>
        <taxon>Diplogasteroidea</taxon>
        <taxon>Neodiplogasteridae</taxon>
        <taxon>Pristionchus</taxon>
    </lineage>
</organism>
<dbReference type="EC" id="3.5.4.12" evidence="6"/>
<comment type="similarity">
    <text evidence="1">Belongs to the cytidine and deoxycytidylate deaminase family.</text>
</comment>
<dbReference type="InterPro" id="IPR016193">
    <property type="entry name" value="Cytidine_deaminase-like"/>
</dbReference>
<comment type="caution">
    <text evidence="9">The sequence shown here is derived from an EMBL/GenBank/DDBJ whole genome shotgun (WGS) entry which is preliminary data.</text>
</comment>
<keyword evidence="10" id="KW-1185">Reference proteome</keyword>
<dbReference type="PANTHER" id="PTHR11086">
    <property type="entry name" value="DEOXYCYTIDYLATE DEAMINASE-RELATED"/>
    <property type="match status" value="1"/>
</dbReference>
<keyword evidence="4" id="KW-0378">Hydrolase</keyword>
<dbReference type="InterPro" id="IPR016192">
    <property type="entry name" value="APOBEC/CMP_deaminase_Zn-bd"/>
</dbReference>
<dbReference type="PANTHER" id="PTHR11086:SF18">
    <property type="entry name" value="DEOXYCYTIDYLATE DEAMINASE"/>
    <property type="match status" value="1"/>
</dbReference>
<dbReference type="SUPFAM" id="SSF53927">
    <property type="entry name" value="Cytidine deaminase-like"/>
    <property type="match status" value="2"/>
</dbReference>
<dbReference type="Proteomes" id="UP001432322">
    <property type="component" value="Unassembled WGS sequence"/>
</dbReference>
<evidence type="ECO:0000256" key="1">
    <source>
        <dbReference type="ARBA" id="ARBA00006576"/>
    </source>
</evidence>
<keyword evidence="5" id="KW-0862">Zinc</keyword>
<evidence type="ECO:0000256" key="5">
    <source>
        <dbReference type="ARBA" id="ARBA00022833"/>
    </source>
</evidence>
<dbReference type="GO" id="GO:0008270">
    <property type="term" value="F:zinc ion binding"/>
    <property type="evidence" value="ECO:0007669"/>
    <property type="project" value="InterPro"/>
</dbReference>
<dbReference type="GO" id="GO:0005737">
    <property type="term" value="C:cytoplasm"/>
    <property type="evidence" value="ECO:0007669"/>
    <property type="project" value="TreeGrafter"/>
</dbReference>
<dbReference type="InterPro" id="IPR015517">
    <property type="entry name" value="dCMP_deaminase-rel"/>
</dbReference>
<name>A0AAV5W8A3_9BILA</name>
<evidence type="ECO:0000259" key="8">
    <source>
        <dbReference type="PROSITE" id="PS51747"/>
    </source>
</evidence>
<feature type="domain" description="CMP/dCMP-type deaminase" evidence="8">
    <location>
        <begin position="89"/>
        <end position="228"/>
    </location>
</feature>
<dbReference type="GO" id="GO:0004132">
    <property type="term" value="F:dCMP deaminase activity"/>
    <property type="evidence" value="ECO:0007669"/>
    <property type="project" value="TreeGrafter"/>
</dbReference>
<dbReference type="PROSITE" id="PS51747">
    <property type="entry name" value="CYT_DCMP_DEAMINASES_2"/>
    <property type="match status" value="1"/>
</dbReference>
<dbReference type="Pfam" id="PF00383">
    <property type="entry name" value="dCMP_cyt_deam_1"/>
    <property type="match status" value="2"/>
</dbReference>
<proteinExistence type="inferred from homology"/>
<evidence type="ECO:0000256" key="6">
    <source>
        <dbReference type="ARBA" id="ARBA00038938"/>
    </source>
</evidence>
<dbReference type="PROSITE" id="PS00903">
    <property type="entry name" value="CYT_DCMP_DEAMINASES_1"/>
    <property type="match status" value="1"/>
</dbReference>
<accession>A0AAV5W8A3</accession>